<dbReference type="PANTHER" id="PTHR39594:SF1">
    <property type="entry name" value="PROTEIN YCHQ"/>
    <property type="match status" value="1"/>
</dbReference>
<reference evidence="3" key="1">
    <citation type="journal article" date="2019" name="Int. J. Syst. Evol. Microbiol.">
        <title>The Global Catalogue of Microorganisms (GCM) 10K type strain sequencing project: providing services to taxonomists for standard genome sequencing and annotation.</title>
        <authorList>
            <consortium name="The Broad Institute Genomics Platform"/>
            <consortium name="The Broad Institute Genome Sequencing Center for Infectious Disease"/>
            <person name="Wu L."/>
            <person name="Ma J."/>
        </authorList>
    </citation>
    <scope>NUCLEOTIDE SEQUENCE [LARGE SCALE GENOMIC DNA]</scope>
    <source>
        <strain evidence="3">KCTC 12848</strain>
    </source>
</reference>
<keyword evidence="1" id="KW-0472">Membrane</keyword>
<feature type="transmembrane region" description="Helical" evidence="1">
    <location>
        <begin position="6"/>
        <end position="26"/>
    </location>
</feature>
<dbReference type="Pfam" id="PF04247">
    <property type="entry name" value="SirB"/>
    <property type="match status" value="1"/>
</dbReference>
<feature type="transmembrane region" description="Helical" evidence="1">
    <location>
        <begin position="100"/>
        <end position="119"/>
    </location>
</feature>
<dbReference type="PIRSF" id="PIRSF005610">
    <property type="entry name" value="SirB"/>
    <property type="match status" value="1"/>
</dbReference>
<accession>A0ABW5E6H7</accession>
<keyword evidence="1" id="KW-0812">Transmembrane</keyword>
<protein>
    <submittedName>
        <fullName evidence="2">SirB2 family protein</fullName>
    </submittedName>
</protein>
<keyword evidence="3" id="KW-1185">Reference proteome</keyword>
<dbReference type="InterPro" id="IPR007360">
    <property type="entry name" value="SirB"/>
</dbReference>
<sequence length="122" mass="13362">MANLFWIKHLHIALAVVSVGLFALRFCARQVDATFVHRLRVKVAPHLIDTLLLASGVALAVLYRLSPLETHWLLVKLLLLVGYIGAGMGAMKAADGGRRFFYGLLALCFVAGVVFMAVLKPF</sequence>
<organism evidence="2 3">
    <name type="scientific">Microbulbifer halophilus</name>
    <dbReference type="NCBI Taxonomy" id="453963"/>
    <lineage>
        <taxon>Bacteria</taxon>
        <taxon>Pseudomonadati</taxon>
        <taxon>Pseudomonadota</taxon>
        <taxon>Gammaproteobacteria</taxon>
        <taxon>Cellvibrionales</taxon>
        <taxon>Microbulbiferaceae</taxon>
        <taxon>Microbulbifer</taxon>
    </lineage>
</organism>
<gene>
    <name evidence="2" type="ORF">ACFSKX_02055</name>
</gene>
<keyword evidence="1" id="KW-1133">Transmembrane helix</keyword>
<dbReference type="Proteomes" id="UP001597425">
    <property type="component" value="Unassembled WGS sequence"/>
</dbReference>
<proteinExistence type="predicted"/>
<dbReference type="EMBL" id="JBHUJD010000002">
    <property type="protein sequence ID" value="MFD2309188.1"/>
    <property type="molecule type" value="Genomic_DNA"/>
</dbReference>
<evidence type="ECO:0000313" key="3">
    <source>
        <dbReference type="Proteomes" id="UP001597425"/>
    </source>
</evidence>
<evidence type="ECO:0000256" key="1">
    <source>
        <dbReference type="SAM" id="Phobius"/>
    </source>
</evidence>
<comment type="caution">
    <text evidence="2">The sequence shown here is derived from an EMBL/GenBank/DDBJ whole genome shotgun (WGS) entry which is preliminary data.</text>
</comment>
<feature type="transmembrane region" description="Helical" evidence="1">
    <location>
        <begin position="71"/>
        <end position="88"/>
    </location>
</feature>
<dbReference type="PANTHER" id="PTHR39594">
    <property type="entry name" value="PROTEIN YCHQ"/>
    <property type="match status" value="1"/>
</dbReference>
<evidence type="ECO:0000313" key="2">
    <source>
        <dbReference type="EMBL" id="MFD2309188.1"/>
    </source>
</evidence>
<feature type="transmembrane region" description="Helical" evidence="1">
    <location>
        <begin position="47"/>
        <end position="65"/>
    </location>
</feature>
<name>A0ABW5E6H7_9GAMM</name>
<dbReference type="RefSeq" id="WP_265720533.1">
    <property type="nucleotide sequence ID" value="NZ_JAPIVK010000004.1"/>
</dbReference>